<evidence type="ECO:0000259" key="13">
    <source>
        <dbReference type="Pfam" id="PF17837"/>
    </source>
</evidence>
<evidence type="ECO:0000256" key="11">
    <source>
        <dbReference type="ARBA" id="ARBA00049191"/>
    </source>
</evidence>
<dbReference type="SUPFAM" id="SSF56214">
    <property type="entry name" value="4'-phosphopantetheinyl transferase"/>
    <property type="match status" value="1"/>
</dbReference>
<keyword evidence="6 14" id="KW-0808">Transferase</keyword>
<comment type="caution">
    <text evidence="14">The sequence shown here is derived from an EMBL/GenBank/DDBJ whole genome shotgun (WGS) entry which is preliminary data.</text>
</comment>
<dbReference type="InterPro" id="IPR041354">
    <property type="entry name" value="4PPT_N"/>
</dbReference>
<comment type="function">
    <text evidence="1">Involved in the biosynthesis of the siderophore enterobactin (enterochelin), which is a macrocyclic trimeric lactone of N-(2,3-dihydroxybenzoyl)-serine. The serine trilactone serves as a scaffolding for the three catechol functionalities that provide hexadentate coordination for the tightly ligated iron(2+) atoms. Plays an essential role in the assembly of the enterobactin by catalyzing the transfer of the 4'-phosphopantetheine (Ppant) moiety from coenzyme A to the apo-domains of both EntB (ArCP domain) and EntF (PCP domain) to yield their holo-forms which make them competent for the activation of 2,3-dihydroxybenzoate (DHB) and L-serine, respectively.</text>
</comment>
<evidence type="ECO:0000256" key="3">
    <source>
        <dbReference type="ARBA" id="ARBA00008342"/>
    </source>
</evidence>
<dbReference type="Proteomes" id="UP001467690">
    <property type="component" value="Unassembled WGS sequence"/>
</dbReference>
<evidence type="ECO:0000259" key="12">
    <source>
        <dbReference type="Pfam" id="PF01648"/>
    </source>
</evidence>
<dbReference type="Gene3D" id="3.90.470.20">
    <property type="entry name" value="4'-phosphopantetheinyl transferase domain"/>
    <property type="match status" value="1"/>
</dbReference>
<evidence type="ECO:0000256" key="8">
    <source>
        <dbReference type="ARBA" id="ARBA00029894"/>
    </source>
</evidence>
<dbReference type="InterPro" id="IPR003542">
    <property type="entry name" value="Enbac_synth_compD-like"/>
</dbReference>
<comment type="pathway">
    <text evidence="2">Siderophore biosynthesis; enterobactin biosynthesis.</text>
</comment>
<proteinExistence type="inferred from homology"/>
<evidence type="ECO:0000256" key="6">
    <source>
        <dbReference type="ARBA" id="ARBA00022679"/>
    </source>
</evidence>
<organism evidence="14 15">
    <name type="scientific">Catenovulum sediminis</name>
    <dbReference type="NCBI Taxonomy" id="1740262"/>
    <lineage>
        <taxon>Bacteria</taxon>
        <taxon>Pseudomonadati</taxon>
        <taxon>Pseudomonadota</taxon>
        <taxon>Gammaproteobacteria</taxon>
        <taxon>Alteromonadales</taxon>
        <taxon>Alteromonadaceae</taxon>
        <taxon>Catenovulum</taxon>
    </lineage>
</organism>
<evidence type="ECO:0000256" key="1">
    <source>
        <dbReference type="ARBA" id="ARBA00003937"/>
    </source>
</evidence>
<dbReference type="GO" id="GO:0016740">
    <property type="term" value="F:transferase activity"/>
    <property type="evidence" value="ECO:0007669"/>
    <property type="project" value="UniProtKB-KW"/>
</dbReference>
<dbReference type="RefSeq" id="WP_350403111.1">
    <property type="nucleotide sequence ID" value="NZ_JBELOE010000281.1"/>
</dbReference>
<dbReference type="InterPro" id="IPR008278">
    <property type="entry name" value="4-PPantetheinyl_Trfase_dom"/>
</dbReference>
<dbReference type="InterPro" id="IPR037143">
    <property type="entry name" value="4-PPantetheinyl_Trfase_dom_sf"/>
</dbReference>
<comment type="catalytic activity">
    <reaction evidence="11">
        <text>apo-[peptidyl-carrier protein] + CoA = holo-[peptidyl-carrier protein] + adenosine 3',5'-bisphosphate + H(+)</text>
        <dbReference type="Rhea" id="RHEA:46228"/>
        <dbReference type="Rhea" id="RHEA-COMP:11479"/>
        <dbReference type="Rhea" id="RHEA-COMP:11480"/>
        <dbReference type="ChEBI" id="CHEBI:15378"/>
        <dbReference type="ChEBI" id="CHEBI:29999"/>
        <dbReference type="ChEBI" id="CHEBI:57287"/>
        <dbReference type="ChEBI" id="CHEBI:58343"/>
        <dbReference type="ChEBI" id="CHEBI:64479"/>
    </reaction>
</comment>
<gene>
    <name evidence="14" type="ORF">ABS311_19575</name>
</gene>
<dbReference type="PANTHER" id="PTHR38096">
    <property type="entry name" value="ENTEROBACTIN SYNTHASE COMPONENT D"/>
    <property type="match status" value="1"/>
</dbReference>
<reference evidence="14 15" key="1">
    <citation type="submission" date="2024-06" db="EMBL/GenBank/DDBJ databases">
        <authorList>
            <person name="Chen R.Y."/>
        </authorList>
    </citation>
    <scope>NUCLEOTIDE SEQUENCE [LARGE SCALE GENOMIC DNA]</scope>
    <source>
        <strain evidence="14 15">D2</strain>
    </source>
</reference>
<comment type="catalytic activity">
    <reaction evidence="10">
        <text>apo-[aryl-carrier protein] + CoA = holo-[aryl-carrier protein] + adenosine 3',5'-bisphosphate + H(+)</text>
        <dbReference type="Rhea" id="RHEA:48404"/>
        <dbReference type="Rhea" id="RHEA-COMP:15903"/>
        <dbReference type="Rhea" id="RHEA-COMP:17557"/>
        <dbReference type="ChEBI" id="CHEBI:15378"/>
        <dbReference type="ChEBI" id="CHEBI:29999"/>
        <dbReference type="ChEBI" id="CHEBI:57287"/>
        <dbReference type="ChEBI" id="CHEBI:58343"/>
        <dbReference type="ChEBI" id="CHEBI:64479"/>
    </reaction>
</comment>
<evidence type="ECO:0000256" key="5">
    <source>
        <dbReference type="ARBA" id="ARBA00019087"/>
    </source>
</evidence>
<evidence type="ECO:0000256" key="2">
    <source>
        <dbReference type="ARBA" id="ARBA00004993"/>
    </source>
</evidence>
<evidence type="ECO:0000256" key="4">
    <source>
        <dbReference type="ARBA" id="ARBA00011503"/>
    </source>
</evidence>
<comment type="similarity">
    <text evidence="3">Belongs to the P-Pant transferase superfamily. EntD family.</text>
</comment>
<evidence type="ECO:0000313" key="15">
    <source>
        <dbReference type="Proteomes" id="UP001467690"/>
    </source>
</evidence>
<name>A0ABV1RMW2_9ALTE</name>
<keyword evidence="15" id="KW-1185">Reference proteome</keyword>
<accession>A0ABV1RMW2</accession>
<comment type="subunit">
    <text evidence="4">EntB, EntD, EntE, and EntF form a multienzyme complex called enterobactin synthase.</text>
</comment>
<protein>
    <recommendedName>
        <fullName evidence="5">Enterobactin synthase component D</fullName>
    </recommendedName>
    <alternativeName>
        <fullName evidence="8">4'-phosphopantetheinyl transferase EntD</fullName>
    </alternativeName>
    <alternativeName>
        <fullName evidence="9">Enterochelin synthase D</fullName>
    </alternativeName>
</protein>
<evidence type="ECO:0000256" key="7">
    <source>
        <dbReference type="ARBA" id="ARBA00023191"/>
    </source>
</evidence>
<feature type="domain" description="4'-phosphopantetheinyl transferase N-terminal" evidence="13">
    <location>
        <begin position="88"/>
        <end position="162"/>
    </location>
</feature>
<sequence>MRLKAVYGLDWIFYSAYGRYNDTTNKKITSNKALMPLQPITAKHARFIKNTLQKMNTDGSVIYACEFDKQAYRDELFTLLNVNFPDRQKKAVVKRRSEFLAGRYMAQLAMRTLQQKAQSSFTNGIATFAQQQVQVGDNREPIWPEGLQGSISHSENKAICVVKPASPSTFIGLDLEHYAASSTANELAKFVMSDTEIALIEKLPLPKHIAFTLVFSAKESLYKALYPYIQQFFGFDCANLLSVDMHNQTLCLELNHPKLATLKFDNCFTCQFSFWQDCLLTQLTG</sequence>
<dbReference type="PANTHER" id="PTHR38096:SF1">
    <property type="entry name" value="ENTEROBACTIN SYNTHASE COMPONENT D"/>
    <property type="match status" value="1"/>
</dbReference>
<dbReference type="Pfam" id="PF17837">
    <property type="entry name" value="4PPT_N"/>
    <property type="match status" value="1"/>
</dbReference>
<evidence type="ECO:0000256" key="10">
    <source>
        <dbReference type="ARBA" id="ARBA00049176"/>
    </source>
</evidence>
<dbReference type="EMBL" id="JBELOE010000281">
    <property type="protein sequence ID" value="MER2494081.1"/>
    <property type="molecule type" value="Genomic_DNA"/>
</dbReference>
<feature type="domain" description="4'-phosphopantetheinyl transferase" evidence="12">
    <location>
        <begin position="171"/>
        <end position="251"/>
    </location>
</feature>
<evidence type="ECO:0000313" key="14">
    <source>
        <dbReference type="EMBL" id="MER2494081.1"/>
    </source>
</evidence>
<evidence type="ECO:0000256" key="9">
    <source>
        <dbReference type="ARBA" id="ARBA00031996"/>
    </source>
</evidence>
<dbReference type="Pfam" id="PF01648">
    <property type="entry name" value="ACPS"/>
    <property type="match status" value="1"/>
</dbReference>
<keyword evidence="7" id="KW-0259">Enterobactin biosynthesis</keyword>